<reference evidence="3" key="2">
    <citation type="submission" date="2025-08" db="UniProtKB">
        <authorList>
            <consortium name="Ensembl"/>
        </authorList>
    </citation>
    <scope>IDENTIFICATION</scope>
</reference>
<dbReference type="AlphaFoldDB" id="A0AAY5JZ03"/>
<dbReference type="Proteomes" id="UP000265140">
    <property type="component" value="Chromosome 8"/>
</dbReference>
<reference evidence="3 4" key="1">
    <citation type="submission" date="2020-02" db="EMBL/GenBank/DDBJ databases">
        <title>Esox lucius (northern pike) genome, fEsoLuc1, primary haplotype.</title>
        <authorList>
            <person name="Myers G."/>
            <person name="Karagic N."/>
            <person name="Meyer A."/>
            <person name="Pippel M."/>
            <person name="Reichard M."/>
            <person name="Winkler S."/>
            <person name="Tracey A."/>
            <person name="Sims Y."/>
            <person name="Howe K."/>
            <person name="Rhie A."/>
            <person name="Formenti G."/>
            <person name="Durbin R."/>
            <person name="Fedrigo O."/>
            <person name="Jarvis E.D."/>
        </authorList>
    </citation>
    <scope>NUCLEOTIDE SEQUENCE [LARGE SCALE GENOMIC DNA]</scope>
</reference>
<name>A0AAY5JZ03_ESOLU</name>
<dbReference type="GO" id="GO:0004523">
    <property type="term" value="F:RNA-DNA hybrid ribonuclease activity"/>
    <property type="evidence" value="ECO:0007669"/>
    <property type="project" value="InterPro"/>
</dbReference>
<evidence type="ECO:0000256" key="1">
    <source>
        <dbReference type="SAM" id="MobiDB-lite"/>
    </source>
</evidence>
<reference evidence="3" key="3">
    <citation type="submission" date="2025-09" db="UniProtKB">
        <authorList>
            <consortium name="Ensembl"/>
        </authorList>
    </citation>
    <scope>IDENTIFICATION</scope>
</reference>
<dbReference type="Ensembl" id="ENSELUT00000088595.1">
    <property type="protein sequence ID" value="ENSELUP00000081783.1"/>
    <property type="gene ID" value="ENSELUG00000041224.1"/>
</dbReference>
<dbReference type="Pfam" id="PF00075">
    <property type="entry name" value="RNase_H"/>
    <property type="match status" value="1"/>
</dbReference>
<dbReference type="Gene3D" id="3.30.420.10">
    <property type="entry name" value="Ribonuclease H-like superfamily/Ribonuclease H"/>
    <property type="match status" value="1"/>
</dbReference>
<dbReference type="InterPro" id="IPR012337">
    <property type="entry name" value="RNaseH-like_sf"/>
</dbReference>
<keyword evidence="4" id="KW-1185">Reference proteome</keyword>
<dbReference type="RefSeq" id="XP_028977651.2">
    <property type="nucleotide sequence ID" value="XM_029121818.2"/>
</dbReference>
<feature type="domain" description="RNase H type-1" evidence="2">
    <location>
        <begin position="118"/>
        <end position="247"/>
    </location>
</feature>
<organism evidence="3 4">
    <name type="scientific">Esox lucius</name>
    <name type="common">Northern pike</name>
    <dbReference type="NCBI Taxonomy" id="8010"/>
    <lineage>
        <taxon>Eukaryota</taxon>
        <taxon>Metazoa</taxon>
        <taxon>Chordata</taxon>
        <taxon>Craniata</taxon>
        <taxon>Vertebrata</taxon>
        <taxon>Euteleostomi</taxon>
        <taxon>Actinopterygii</taxon>
        <taxon>Neopterygii</taxon>
        <taxon>Teleostei</taxon>
        <taxon>Protacanthopterygii</taxon>
        <taxon>Esociformes</taxon>
        <taxon>Esocidae</taxon>
        <taxon>Esox</taxon>
    </lineage>
</organism>
<accession>A0AAY5JZ03</accession>
<protein>
    <recommendedName>
        <fullName evidence="2">RNase H type-1 domain-containing protein</fullName>
    </recommendedName>
</protein>
<dbReference type="InterPro" id="IPR036397">
    <property type="entry name" value="RNaseH_sf"/>
</dbReference>
<evidence type="ECO:0000313" key="3">
    <source>
        <dbReference type="Ensembl" id="ENSELUP00000081783.1"/>
    </source>
</evidence>
<dbReference type="GeneID" id="106024404"/>
<dbReference type="SUPFAM" id="SSF53098">
    <property type="entry name" value="Ribonuclease H-like"/>
    <property type="match status" value="1"/>
</dbReference>
<sequence length="247" mass="26700">MAIYPLAHFGLIYGFHYSTGAILTCSADDSRRNPHRPTPPSSSTVRNRDSSDQATFFHSSTVQFCTGDGGADTMVTGERIPWGRDHGGKQRPVAYYSKHLELVSRALPQPDLSDTPIDNAHLEFFVDGSTQRFPKGEPLVAYAITSALEVVESARLPSHLSAQAAELFALTRACILAQHQSVNISTDSRYAFGVVHDCGTLWRQPGFLTASGNAVADMAAKAAATSPVSPILQMVSLPPTICQMHRT</sequence>
<evidence type="ECO:0000259" key="2">
    <source>
        <dbReference type="PROSITE" id="PS50879"/>
    </source>
</evidence>
<feature type="region of interest" description="Disordered" evidence="1">
    <location>
        <begin position="27"/>
        <end position="50"/>
    </location>
</feature>
<dbReference type="PROSITE" id="PS50879">
    <property type="entry name" value="RNASE_H_1"/>
    <property type="match status" value="1"/>
</dbReference>
<dbReference type="GO" id="GO:0003676">
    <property type="term" value="F:nucleic acid binding"/>
    <property type="evidence" value="ECO:0007669"/>
    <property type="project" value="InterPro"/>
</dbReference>
<evidence type="ECO:0000313" key="4">
    <source>
        <dbReference type="Proteomes" id="UP000265140"/>
    </source>
</evidence>
<proteinExistence type="predicted"/>
<dbReference type="GeneTree" id="ENSGT01030000235300"/>
<dbReference type="InterPro" id="IPR002156">
    <property type="entry name" value="RNaseH_domain"/>
</dbReference>